<accession>K9XZD7</accession>
<proteinExistence type="predicted"/>
<protein>
    <submittedName>
        <fullName evidence="1">Uncharacterized protein</fullName>
    </submittedName>
</protein>
<evidence type="ECO:0000313" key="2">
    <source>
        <dbReference type="Proteomes" id="UP000010473"/>
    </source>
</evidence>
<dbReference type="KEGG" id="scs:Sta7437_4008"/>
<dbReference type="HOGENOM" id="CLU_156527_0_0_3"/>
<reference evidence="2" key="1">
    <citation type="journal article" date="2013" name="Proc. Natl. Acad. Sci. U.S.A.">
        <title>Improving the coverage of the cyanobacterial phylum using diversity-driven genome sequencing.</title>
        <authorList>
            <person name="Shih P.M."/>
            <person name="Wu D."/>
            <person name="Latifi A."/>
            <person name="Axen S.D."/>
            <person name="Fewer D.P."/>
            <person name="Talla E."/>
            <person name="Calteau A."/>
            <person name="Cai F."/>
            <person name="Tandeau de Marsac N."/>
            <person name="Rippka R."/>
            <person name="Herdman M."/>
            <person name="Sivonen K."/>
            <person name="Coursin T."/>
            <person name="Laurent T."/>
            <person name="Goodwin L."/>
            <person name="Nolan M."/>
            <person name="Davenport K.W."/>
            <person name="Han C.S."/>
            <person name="Rubin E.M."/>
            <person name="Eisen J.A."/>
            <person name="Woyke T."/>
            <person name="Gugger M."/>
            <person name="Kerfeld C.A."/>
        </authorList>
    </citation>
    <scope>NUCLEOTIDE SEQUENCE [LARGE SCALE GENOMIC DNA]</scope>
    <source>
        <strain evidence="2">ATCC 29371 / PCC 7437</strain>
    </source>
</reference>
<evidence type="ECO:0000313" key="1">
    <source>
        <dbReference type="EMBL" id="AFZ37486.1"/>
    </source>
</evidence>
<dbReference type="RefSeq" id="WP_015195144.1">
    <property type="nucleotide sequence ID" value="NC_019748.1"/>
</dbReference>
<name>K9XZD7_STAC7</name>
<dbReference type="AlphaFoldDB" id="K9XZD7"/>
<dbReference type="OrthoDB" id="8085537at2"/>
<dbReference type="Proteomes" id="UP000010473">
    <property type="component" value="Chromosome"/>
</dbReference>
<keyword evidence="2" id="KW-1185">Reference proteome</keyword>
<sequence>MRILLDECVPNPLKREFADLDIKTVREMGWSGTKNGVLLKLISESEFTIWLTSDRNIKYEQNLQQAGIAVIVMVARTNRISDLLPLIPKVRETLFTVKPGELIEVGSY</sequence>
<dbReference type="EMBL" id="CP003653">
    <property type="protein sequence ID" value="AFZ37486.1"/>
    <property type="molecule type" value="Genomic_DNA"/>
</dbReference>
<dbReference type="eggNOG" id="COG4634">
    <property type="taxonomic scope" value="Bacteria"/>
</dbReference>
<organism evidence="1 2">
    <name type="scientific">Stanieria cyanosphaera (strain ATCC 29371 / PCC 7437)</name>
    <dbReference type="NCBI Taxonomy" id="111780"/>
    <lineage>
        <taxon>Bacteria</taxon>
        <taxon>Bacillati</taxon>
        <taxon>Cyanobacteriota</taxon>
        <taxon>Cyanophyceae</taxon>
        <taxon>Pleurocapsales</taxon>
        <taxon>Dermocarpellaceae</taxon>
        <taxon>Stanieria</taxon>
    </lineage>
</organism>
<gene>
    <name evidence="1" type="ordered locus">Sta7437_4008</name>
</gene>
<dbReference type="STRING" id="111780.Sta7437_4008"/>